<evidence type="ECO:0000313" key="3">
    <source>
        <dbReference type="Proteomes" id="UP001396334"/>
    </source>
</evidence>
<proteinExistence type="predicted"/>
<accession>A0ABR2Q375</accession>
<evidence type="ECO:0000256" key="1">
    <source>
        <dbReference type="SAM" id="MobiDB-lite"/>
    </source>
</evidence>
<organism evidence="2 3">
    <name type="scientific">Hibiscus sabdariffa</name>
    <name type="common">roselle</name>
    <dbReference type="NCBI Taxonomy" id="183260"/>
    <lineage>
        <taxon>Eukaryota</taxon>
        <taxon>Viridiplantae</taxon>
        <taxon>Streptophyta</taxon>
        <taxon>Embryophyta</taxon>
        <taxon>Tracheophyta</taxon>
        <taxon>Spermatophyta</taxon>
        <taxon>Magnoliopsida</taxon>
        <taxon>eudicotyledons</taxon>
        <taxon>Gunneridae</taxon>
        <taxon>Pentapetalae</taxon>
        <taxon>rosids</taxon>
        <taxon>malvids</taxon>
        <taxon>Malvales</taxon>
        <taxon>Malvaceae</taxon>
        <taxon>Malvoideae</taxon>
        <taxon>Hibiscus</taxon>
    </lineage>
</organism>
<gene>
    <name evidence="2" type="ORF">V6N11_069568</name>
</gene>
<name>A0ABR2Q375_9ROSI</name>
<feature type="region of interest" description="Disordered" evidence="1">
    <location>
        <begin position="1"/>
        <end position="47"/>
    </location>
</feature>
<sequence length="74" mass="8090">MAGAVLVTDVEPRLGSQKLKGGKRRSPTNLQAAPDDKRRNGSASGGRVRVCEVEVLTMARAVLVTDERWTRSKR</sequence>
<protein>
    <submittedName>
        <fullName evidence="2">Uncharacterized protein</fullName>
    </submittedName>
</protein>
<dbReference type="Proteomes" id="UP001396334">
    <property type="component" value="Unassembled WGS sequence"/>
</dbReference>
<evidence type="ECO:0000313" key="2">
    <source>
        <dbReference type="EMBL" id="KAK8995120.1"/>
    </source>
</evidence>
<reference evidence="2 3" key="1">
    <citation type="journal article" date="2024" name="G3 (Bethesda)">
        <title>Genome assembly of Hibiscus sabdariffa L. provides insights into metabolisms of medicinal natural products.</title>
        <authorList>
            <person name="Kim T."/>
        </authorList>
    </citation>
    <scope>NUCLEOTIDE SEQUENCE [LARGE SCALE GENOMIC DNA]</scope>
    <source>
        <strain evidence="2">TK-2024</strain>
        <tissue evidence="2">Old leaves</tissue>
    </source>
</reference>
<dbReference type="EMBL" id="JBBPBN010000046">
    <property type="protein sequence ID" value="KAK8995120.1"/>
    <property type="molecule type" value="Genomic_DNA"/>
</dbReference>
<comment type="caution">
    <text evidence="2">The sequence shown here is derived from an EMBL/GenBank/DDBJ whole genome shotgun (WGS) entry which is preliminary data.</text>
</comment>
<keyword evidence="3" id="KW-1185">Reference proteome</keyword>